<dbReference type="GO" id="GO:0006487">
    <property type="term" value="P:protein N-linked glycosylation"/>
    <property type="evidence" value="ECO:0007669"/>
    <property type="project" value="TreeGrafter"/>
</dbReference>
<evidence type="ECO:0000256" key="2">
    <source>
        <dbReference type="ARBA" id="ARBA00022801"/>
    </source>
</evidence>
<dbReference type="PANTHER" id="PTHR10412:SF11">
    <property type="entry name" value="MANNOSYL-OLIGOSACCHARIDE GLUCOSIDASE"/>
    <property type="match status" value="1"/>
</dbReference>
<keyword evidence="3" id="KW-0326">Glycosidase</keyword>
<reference evidence="6 7" key="1">
    <citation type="submission" date="2016-10" db="EMBL/GenBank/DDBJ databases">
        <authorList>
            <person name="de Groot N.N."/>
        </authorList>
    </citation>
    <scope>NUCLEOTIDE SEQUENCE [LARGE SCALE GENOMIC DNA]</scope>
    <source>
        <strain evidence="6 7">47C3B</strain>
    </source>
</reference>
<gene>
    <name evidence="6" type="ORF">SAMN05216464_114129</name>
</gene>
<dbReference type="RefSeq" id="WP_091153845.1">
    <property type="nucleotide sequence ID" value="NZ_FNAI01000014.1"/>
</dbReference>
<dbReference type="AlphaFoldDB" id="A0A1G7JBG7"/>
<dbReference type="OrthoDB" id="9781878at2"/>
<dbReference type="PANTHER" id="PTHR10412">
    <property type="entry name" value="MANNOSYL-OLIGOSACCHARIDE GLUCOSIDASE"/>
    <property type="match status" value="1"/>
</dbReference>
<dbReference type="Pfam" id="PF22422">
    <property type="entry name" value="MGH1-like_GH"/>
    <property type="match status" value="1"/>
</dbReference>
<dbReference type="InterPro" id="IPR054491">
    <property type="entry name" value="MGH1-like_GH"/>
</dbReference>
<comment type="similarity">
    <text evidence="1">Belongs to the glycosyl hydrolase 63 family.</text>
</comment>
<accession>A0A1G7JBG7</accession>
<evidence type="ECO:0000313" key="6">
    <source>
        <dbReference type="EMBL" id="SDF22280.1"/>
    </source>
</evidence>
<keyword evidence="2" id="KW-0378">Hydrolase</keyword>
<dbReference type="SUPFAM" id="SSF48208">
    <property type="entry name" value="Six-hairpin glycosidases"/>
    <property type="match status" value="1"/>
</dbReference>
<sequence length="607" mass="68877">MRNELCRNCTKMVNQPFKNLINISATKVIYSVLSLVLFMTGTAYCQNLSNIKFDISRVPFSRFGSYMALSTADRDHNDPGKIRLNDLSGAKFSANNTVLTIEPWHEQQAVPVKYEATPLQVQGKTTLGTLTFYFESPERLHIMSDGPGVYLKGNIDGSNTLRVPGNKNTWKLRDERMALTIKEGVGEFKTEANKTGFWVEPEQGHLDIVIEQYHSDWLPVKYSTSYAESITALKQQLLQWENGTASVPAAYEPGRDLAAYINWSCIVKPNGIITRYGMLMSKNWMFNIWSWDNCFNAISLSYHQPKLSWDQFMVVFDHQDSTGALPDYINPHHMVWEFRKPPIHGWTLGQLMEHFQPTQKQLAEVYPKLVKWTNYWFTYRDGNNNGLPEYYHGNDSGWDNGSALDVEFPVEGPDLAAFLIKQMEVLAKVATKLGKPKDAAYWNKKAGATLNKMIANFWDGEKFVSKNALTGKVNKDSKSLMAYLPLLIGDRLPKKIRDKMVEDLKKPGNFLTEHGLATESPQSKLYGADSYWRGPIWAPPTLLIIDGLNRSGEKDFAHQLAERFSNMCEAGGFAENFDAVTGQPLRDPAYTWTSSTFLILAHQLLEK</sequence>
<dbReference type="GO" id="GO:0009311">
    <property type="term" value="P:oligosaccharide metabolic process"/>
    <property type="evidence" value="ECO:0007669"/>
    <property type="project" value="InterPro"/>
</dbReference>
<dbReference type="GO" id="GO:0004573">
    <property type="term" value="F:Glc3Man9GlcNAc2 oligosaccharide glucosidase activity"/>
    <property type="evidence" value="ECO:0007669"/>
    <property type="project" value="InterPro"/>
</dbReference>
<keyword evidence="4" id="KW-1133">Transmembrane helix</keyword>
<evidence type="ECO:0000313" key="7">
    <source>
        <dbReference type="Proteomes" id="UP000199072"/>
    </source>
</evidence>
<evidence type="ECO:0000259" key="5">
    <source>
        <dbReference type="Pfam" id="PF22422"/>
    </source>
</evidence>
<keyword evidence="4" id="KW-0472">Membrane</keyword>
<feature type="domain" description="Mannosylglycerate hydrolase MGH1-like glycoside hydrolase" evidence="5">
    <location>
        <begin position="287"/>
        <end position="593"/>
    </location>
</feature>
<protein>
    <submittedName>
        <fullName evidence="6">Trehalase</fullName>
    </submittedName>
</protein>
<proteinExistence type="inferred from homology"/>
<dbReference type="STRING" id="1391627.SAMN05216464_114129"/>
<keyword evidence="4" id="KW-0812">Transmembrane</keyword>
<evidence type="ECO:0000256" key="1">
    <source>
        <dbReference type="ARBA" id="ARBA00010833"/>
    </source>
</evidence>
<dbReference type="Gene3D" id="1.50.10.10">
    <property type="match status" value="1"/>
</dbReference>
<dbReference type="InterPro" id="IPR004888">
    <property type="entry name" value="Glycoside_hydrolase_63"/>
</dbReference>
<organism evidence="6 7">
    <name type="scientific">Mucilaginibacter pineti</name>
    <dbReference type="NCBI Taxonomy" id="1391627"/>
    <lineage>
        <taxon>Bacteria</taxon>
        <taxon>Pseudomonadati</taxon>
        <taxon>Bacteroidota</taxon>
        <taxon>Sphingobacteriia</taxon>
        <taxon>Sphingobacteriales</taxon>
        <taxon>Sphingobacteriaceae</taxon>
        <taxon>Mucilaginibacter</taxon>
    </lineage>
</organism>
<dbReference type="InterPro" id="IPR012341">
    <property type="entry name" value="6hp_glycosidase-like_sf"/>
</dbReference>
<dbReference type="InterPro" id="IPR008928">
    <property type="entry name" value="6-hairpin_glycosidase_sf"/>
</dbReference>
<dbReference type="EMBL" id="FNAI01000014">
    <property type="protein sequence ID" value="SDF22280.1"/>
    <property type="molecule type" value="Genomic_DNA"/>
</dbReference>
<name>A0A1G7JBG7_9SPHI</name>
<evidence type="ECO:0000256" key="3">
    <source>
        <dbReference type="ARBA" id="ARBA00023295"/>
    </source>
</evidence>
<dbReference type="Proteomes" id="UP000199072">
    <property type="component" value="Unassembled WGS sequence"/>
</dbReference>
<keyword evidence="7" id="KW-1185">Reference proteome</keyword>
<feature type="transmembrane region" description="Helical" evidence="4">
    <location>
        <begin position="20"/>
        <end position="44"/>
    </location>
</feature>
<evidence type="ECO:0000256" key="4">
    <source>
        <dbReference type="SAM" id="Phobius"/>
    </source>
</evidence>